<dbReference type="Pfam" id="PF00069">
    <property type="entry name" value="Pkinase"/>
    <property type="match status" value="1"/>
</dbReference>
<comment type="catalytic activity">
    <reaction evidence="7">
        <text>L-threonyl-[protein] + ATP = O-phospho-L-threonyl-[protein] + ADP + H(+)</text>
        <dbReference type="Rhea" id="RHEA:46608"/>
        <dbReference type="Rhea" id="RHEA-COMP:11060"/>
        <dbReference type="Rhea" id="RHEA-COMP:11605"/>
        <dbReference type="ChEBI" id="CHEBI:15378"/>
        <dbReference type="ChEBI" id="CHEBI:30013"/>
        <dbReference type="ChEBI" id="CHEBI:30616"/>
        <dbReference type="ChEBI" id="CHEBI:61977"/>
        <dbReference type="ChEBI" id="CHEBI:456216"/>
        <dbReference type="EC" id="2.7.11.1"/>
    </reaction>
</comment>
<keyword evidence="4" id="KW-0547">Nucleotide-binding</keyword>
<evidence type="ECO:0000313" key="12">
    <source>
        <dbReference type="Proteomes" id="UP000030671"/>
    </source>
</evidence>
<dbReference type="SUPFAM" id="SSF56112">
    <property type="entry name" value="Protein kinase-like (PK-like)"/>
    <property type="match status" value="1"/>
</dbReference>
<dbReference type="eggNOG" id="KOG1989">
    <property type="taxonomic scope" value="Eukaryota"/>
</dbReference>
<feature type="compositionally biased region" description="Basic and acidic residues" evidence="9">
    <location>
        <begin position="916"/>
        <end position="928"/>
    </location>
</feature>
<evidence type="ECO:0000313" key="11">
    <source>
        <dbReference type="EMBL" id="ETW86649.1"/>
    </source>
</evidence>
<evidence type="ECO:0000256" key="2">
    <source>
        <dbReference type="ARBA" id="ARBA00022527"/>
    </source>
</evidence>
<evidence type="ECO:0000256" key="9">
    <source>
        <dbReference type="SAM" id="MobiDB-lite"/>
    </source>
</evidence>
<dbReference type="EMBL" id="KI925454">
    <property type="protein sequence ID" value="ETW86649.1"/>
    <property type="molecule type" value="Genomic_DNA"/>
</dbReference>
<feature type="compositionally biased region" description="Low complexity" evidence="9">
    <location>
        <begin position="691"/>
        <end position="706"/>
    </location>
</feature>
<dbReference type="Proteomes" id="UP000030671">
    <property type="component" value="Unassembled WGS sequence"/>
</dbReference>
<dbReference type="Gene3D" id="1.10.510.10">
    <property type="entry name" value="Transferase(Phosphotransferase) domain 1"/>
    <property type="match status" value="1"/>
</dbReference>
<dbReference type="PANTHER" id="PTHR22967:SF57">
    <property type="entry name" value="AUXILIN, ISOFORM A-RELATED"/>
    <property type="match status" value="1"/>
</dbReference>
<dbReference type="STRING" id="747525.W4KLQ9"/>
<gene>
    <name evidence="11" type="ORF">HETIRDRAFT_442879</name>
</gene>
<keyword evidence="2" id="KW-0723">Serine/threonine-protein kinase</keyword>
<dbReference type="GO" id="GO:0005737">
    <property type="term" value="C:cytoplasm"/>
    <property type="evidence" value="ECO:0007669"/>
    <property type="project" value="TreeGrafter"/>
</dbReference>
<keyword evidence="12" id="KW-1185">Reference proteome</keyword>
<feature type="compositionally biased region" description="Polar residues" evidence="9">
    <location>
        <begin position="1333"/>
        <end position="1343"/>
    </location>
</feature>
<dbReference type="InterPro" id="IPR000719">
    <property type="entry name" value="Prot_kinase_dom"/>
</dbReference>
<feature type="region of interest" description="Disordered" evidence="9">
    <location>
        <begin position="553"/>
        <end position="611"/>
    </location>
</feature>
<evidence type="ECO:0000256" key="7">
    <source>
        <dbReference type="ARBA" id="ARBA00047899"/>
    </source>
</evidence>
<feature type="region of interest" description="Disordered" evidence="9">
    <location>
        <begin position="751"/>
        <end position="1066"/>
    </location>
</feature>
<dbReference type="GO" id="GO:0004674">
    <property type="term" value="F:protein serine/threonine kinase activity"/>
    <property type="evidence" value="ECO:0007669"/>
    <property type="project" value="UniProtKB-KW"/>
</dbReference>
<feature type="compositionally biased region" description="Basic and acidic residues" evidence="9">
    <location>
        <begin position="1039"/>
        <end position="1055"/>
    </location>
</feature>
<feature type="compositionally biased region" description="Polar residues" evidence="9">
    <location>
        <begin position="640"/>
        <end position="649"/>
    </location>
</feature>
<evidence type="ECO:0000259" key="10">
    <source>
        <dbReference type="PROSITE" id="PS50011"/>
    </source>
</evidence>
<keyword evidence="3" id="KW-0808">Transferase</keyword>
<dbReference type="InParanoid" id="W4KLQ9"/>
<dbReference type="RefSeq" id="XP_009540652.1">
    <property type="nucleotide sequence ID" value="XM_009542357.1"/>
</dbReference>
<feature type="compositionally biased region" description="Low complexity" evidence="9">
    <location>
        <begin position="1402"/>
        <end position="1416"/>
    </location>
</feature>
<dbReference type="GeneID" id="20675497"/>
<feature type="compositionally biased region" description="Polar residues" evidence="9">
    <location>
        <begin position="964"/>
        <end position="974"/>
    </location>
</feature>
<organism evidence="11 12">
    <name type="scientific">Heterobasidion irregulare (strain TC 32-1)</name>
    <dbReference type="NCBI Taxonomy" id="747525"/>
    <lineage>
        <taxon>Eukaryota</taxon>
        <taxon>Fungi</taxon>
        <taxon>Dikarya</taxon>
        <taxon>Basidiomycota</taxon>
        <taxon>Agaricomycotina</taxon>
        <taxon>Agaricomycetes</taxon>
        <taxon>Russulales</taxon>
        <taxon>Bondarzewiaceae</taxon>
        <taxon>Heterobasidion</taxon>
        <taxon>Heterobasidion annosum species complex</taxon>
    </lineage>
</organism>
<dbReference type="GO" id="GO:0007015">
    <property type="term" value="P:actin filament organization"/>
    <property type="evidence" value="ECO:0007669"/>
    <property type="project" value="TreeGrafter"/>
</dbReference>
<dbReference type="PANTHER" id="PTHR22967">
    <property type="entry name" value="SERINE/THREONINE PROTEIN KINASE"/>
    <property type="match status" value="1"/>
</dbReference>
<evidence type="ECO:0000256" key="3">
    <source>
        <dbReference type="ARBA" id="ARBA00022679"/>
    </source>
</evidence>
<dbReference type="SMART" id="SM00220">
    <property type="entry name" value="S_TKc"/>
    <property type="match status" value="1"/>
</dbReference>
<reference evidence="11 12" key="1">
    <citation type="journal article" date="2012" name="New Phytol.">
        <title>Insight into trade-off between wood decay and parasitism from the genome of a fungal forest pathogen.</title>
        <authorList>
            <person name="Olson A."/>
            <person name="Aerts A."/>
            <person name="Asiegbu F."/>
            <person name="Belbahri L."/>
            <person name="Bouzid O."/>
            <person name="Broberg A."/>
            <person name="Canback B."/>
            <person name="Coutinho P.M."/>
            <person name="Cullen D."/>
            <person name="Dalman K."/>
            <person name="Deflorio G."/>
            <person name="van Diepen L.T."/>
            <person name="Dunand C."/>
            <person name="Duplessis S."/>
            <person name="Durling M."/>
            <person name="Gonthier P."/>
            <person name="Grimwood J."/>
            <person name="Fossdal C.G."/>
            <person name="Hansson D."/>
            <person name="Henrissat B."/>
            <person name="Hietala A."/>
            <person name="Himmelstrand K."/>
            <person name="Hoffmeister D."/>
            <person name="Hogberg N."/>
            <person name="James T.Y."/>
            <person name="Karlsson M."/>
            <person name="Kohler A."/>
            <person name="Kues U."/>
            <person name="Lee Y.H."/>
            <person name="Lin Y.C."/>
            <person name="Lind M."/>
            <person name="Lindquist E."/>
            <person name="Lombard V."/>
            <person name="Lucas S."/>
            <person name="Lunden K."/>
            <person name="Morin E."/>
            <person name="Murat C."/>
            <person name="Park J."/>
            <person name="Raffaello T."/>
            <person name="Rouze P."/>
            <person name="Salamov A."/>
            <person name="Schmutz J."/>
            <person name="Solheim H."/>
            <person name="Stahlberg J."/>
            <person name="Velez H."/>
            <person name="de Vries R.P."/>
            <person name="Wiebenga A."/>
            <person name="Woodward S."/>
            <person name="Yakovlev I."/>
            <person name="Garbelotto M."/>
            <person name="Martin F."/>
            <person name="Grigoriev I.V."/>
            <person name="Stenlid J."/>
        </authorList>
    </citation>
    <scope>NUCLEOTIDE SEQUENCE [LARGE SCALE GENOMIC DNA]</scope>
    <source>
        <strain evidence="11 12">TC 32-1</strain>
    </source>
</reference>
<protein>
    <recommendedName>
        <fullName evidence="1">non-specific serine/threonine protein kinase</fullName>
        <ecNumber evidence="1">2.7.11.1</ecNumber>
    </recommendedName>
</protein>
<name>W4KLQ9_HETIT</name>
<feature type="compositionally biased region" description="Polar residues" evidence="9">
    <location>
        <begin position="1252"/>
        <end position="1267"/>
    </location>
</feature>
<feature type="compositionally biased region" description="Polar residues" evidence="9">
    <location>
        <begin position="467"/>
        <end position="485"/>
    </location>
</feature>
<evidence type="ECO:0000256" key="8">
    <source>
        <dbReference type="ARBA" id="ARBA00048679"/>
    </source>
</evidence>
<dbReference type="EC" id="2.7.11.1" evidence="1"/>
<dbReference type="GO" id="GO:0000147">
    <property type="term" value="P:actin cortical patch assembly"/>
    <property type="evidence" value="ECO:0007669"/>
    <property type="project" value="TreeGrafter"/>
</dbReference>
<feature type="region of interest" description="Disordered" evidence="9">
    <location>
        <begin position="634"/>
        <end position="734"/>
    </location>
</feature>
<proteinExistence type="predicted"/>
<evidence type="ECO:0000256" key="5">
    <source>
        <dbReference type="ARBA" id="ARBA00022777"/>
    </source>
</evidence>
<accession>W4KLQ9</accession>
<feature type="compositionally biased region" description="Pro residues" evidence="9">
    <location>
        <begin position="707"/>
        <end position="724"/>
    </location>
</feature>
<keyword evidence="5" id="KW-0418">Kinase</keyword>
<dbReference type="GO" id="GO:0005524">
    <property type="term" value="F:ATP binding"/>
    <property type="evidence" value="ECO:0007669"/>
    <property type="project" value="UniProtKB-KW"/>
</dbReference>
<feature type="compositionally biased region" description="Pro residues" evidence="9">
    <location>
        <begin position="945"/>
        <end position="957"/>
    </location>
</feature>
<feature type="compositionally biased region" description="Polar residues" evidence="9">
    <location>
        <begin position="774"/>
        <end position="789"/>
    </location>
</feature>
<evidence type="ECO:0000256" key="1">
    <source>
        <dbReference type="ARBA" id="ARBA00012513"/>
    </source>
</evidence>
<feature type="region of interest" description="Disordered" evidence="9">
    <location>
        <begin position="450"/>
        <end position="535"/>
    </location>
</feature>
<dbReference type="PROSITE" id="PS50011">
    <property type="entry name" value="PROTEIN_KINASE_DOM"/>
    <property type="match status" value="1"/>
</dbReference>
<keyword evidence="6" id="KW-0067">ATP-binding</keyword>
<feature type="compositionally biased region" description="Low complexity" evidence="9">
    <location>
        <begin position="870"/>
        <end position="884"/>
    </location>
</feature>
<evidence type="ECO:0000256" key="6">
    <source>
        <dbReference type="ARBA" id="ARBA00022840"/>
    </source>
</evidence>
<sequence>MNLLLMDIPAYKTRQRGSAASRRLPDELCSSRQISYSLWKEISMQRSFSVDSSGNLSSALCDADLRRSDFFDQVFGFIVASIPDEKGLGIRGVGGVMIGEIPGHGIAHGTETYPADLDGAYAANKGTLAPGQTISVNKYTVQVDRYLSQGGFAHVYLVRTPTPVYNTTHHVLKRIAVPNESMLSEVKKEVDIMRILKGHPNIVHLIDAAWHRMSNGMYEVFILMEFCAGACRRRPMLVASHRTAGGGIIDMMNRRLRERLTEAEIMQIFVDVCEGVAAMHNLRPALLHRDLKVENILQSSATSYKLCDFGSATPVAPRPPSNTQEIRALEADLNRHTTLQYRAPEMVDPYLRRPVDEKSDVWALGVLLYKLCYYTTPFEEHGPLAILNVQYKIPPYPVYSAQMNALIGSMLREHGAQRPTVFEVLNNVHRLRGTKSRFVYAIPSREPFAQRHAELPPPNPLDDLVSYRSSSSTSIPHAQASTSPAKNAGVQAREKVLEAIAPMRRGRPAPLQTTQRPTSPYKAQEKENNKQSNAELDMDFAVEEEASWKAMKHGRGAVRGHRSGLTSPEAWKVRNPPLDDAWDLGRDRDKEKDRNRRKTYQGELAGFGDSFDGMLGSSSSAAAASALLMPDRSGSKAVSIPSQQPSSTAGRYAPPKAKDAFDGLGFSPSDKAPPPTLAEAWKAKSDYSSNLSVPAPASRPPSALAPRPSPSPHPPSHVPSPIPSPNLAAEDRFPSLEDLDRALLSSGSIALPLHSKSQPPLQATPIHKPPPLASTATAGQTSSPRNNFTGGLKPPGAISNTLSLALGGSKYGYDGVRSEHVTGAAMRESREARKPTVGRESPKPVQATHVRPQVTRKHRSAASVREPSSTAATAPVPEVPPTTAQILRRTEPQDWLTGSDDEVHQQPPGTPVLRDSPSKRASVIERDPVVQSPQEAVADKYPSPKRQPSPPTTPSPSPLRANTRRMTTSNSRLPQKSKPKPLDGLDVASSTREILNKGEALTENWSPVAPARPSMRRDNSSSSGGSEGPEDVNGFVPGDHTKKAFELKEKVGETRRRGKGRQSSVHDLVDLWGGGASVEKAASGLVNELSTDSHQKPQDVKRPTPLPATAALVSHPRSVSPSPLLSPLAPAEPVTRAYSPGRTSPQHRKQTTNTVEYSSPPTPVSPVPSGRSRHQSLFLSPGVAPKVPPQTHVEKVMAPSTLALPPDPRARRNVRRTSISDMVQKYEAMGGKPIVVPSTPTKPSHMKVASHGTASPMSTGNGTTSPSRPRHNFGPGLLQGNPDDGPWESDPPKPRTSPTASRIMPVGLPGMASDRKPSEMPSGRRSPFKPVSTGGQATPTKTPLKTPVRPIPVRTASPAPAANTGEEPPRSASPDKPYQGVGRLIDQWQKKASEPEGDKKAGFAGRRAGVVAGRGR</sequence>
<feature type="domain" description="Protein kinase" evidence="10">
    <location>
        <begin position="141"/>
        <end position="432"/>
    </location>
</feature>
<feature type="compositionally biased region" description="Low complexity" evidence="9">
    <location>
        <begin position="1112"/>
        <end position="1131"/>
    </location>
</feature>
<feature type="compositionally biased region" description="Basic and acidic residues" evidence="9">
    <location>
        <begin position="1091"/>
        <end position="1102"/>
    </location>
</feature>
<dbReference type="OrthoDB" id="2018507at2759"/>
<feature type="compositionally biased region" description="Basic residues" evidence="9">
    <location>
        <begin position="553"/>
        <end position="562"/>
    </location>
</feature>
<dbReference type="InterPro" id="IPR011009">
    <property type="entry name" value="Kinase-like_dom_sf"/>
</dbReference>
<evidence type="ECO:0000256" key="4">
    <source>
        <dbReference type="ARBA" id="ARBA00022741"/>
    </source>
</evidence>
<comment type="catalytic activity">
    <reaction evidence="8">
        <text>L-seryl-[protein] + ATP = O-phospho-L-seryl-[protein] + ADP + H(+)</text>
        <dbReference type="Rhea" id="RHEA:17989"/>
        <dbReference type="Rhea" id="RHEA-COMP:9863"/>
        <dbReference type="Rhea" id="RHEA-COMP:11604"/>
        <dbReference type="ChEBI" id="CHEBI:15378"/>
        <dbReference type="ChEBI" id="CHEBI:29999"/>
        <dbReference type="ChEBI" id="CHEBI:30616"/>
        <dbReference type="ChEBI" id="CHEBI:83421"/>
        <dbReference type="ChEBI" id="CHEBI:456216"/>
        <dbReference type="EC" id="2.7.11.1"/>
    </reaction>
</comment>
<feature type="region of interest" description="Disordered" evidence="9">
    <location>
        <begin position="1230"/>
        <end position="1416"/>
    </location>
</feature>
<dbReference type="KEGG" id="hir:HETIRDRAFT_442879"/>
<feature type="region of interest" description="Disordered" evidence="9">
    <location>
        <begin position="1083"/>
        <end position="1216"/>
    </location>
</feature>
<feature type="compositionally biased region" description="Basic and acidic residues" evidence="9">
    <location>
        <begin position="1388"/>
        <end position="1401"/>
    </location>
</feature>
<dbReference type="HOGENOM" id="CLU_003223_0_0_1"/>
<feature type="compositionally biased region" description="Basic and acidic residues" evidence="9">
    <location>
        <begin position="583"/>
        <end position="594"/>
    </location>
</feature>